<reference evidence="6 7" key="1">
    <citation type="submission" date="2017-11" db="EMBL/GenBank/DDBJ databases">
        <title>Draft genome sequence of magnetotactic bacterium Magnetospirillum kuznetsovii LBB-42.</title>
        <authorList>
            <person name="Grouzdev D.S."/>
            <person name="Rysina M.S."/>
            <person name="Baslerov R.V."/>
            <person name="Koziaeva V."/>
        </authorList>
    </citation>
    <scope>NUCLEOTIDE SEQUENCE [LARGE SCALE GENOMIC DNA]</scope>
    <source>
        <strain evidence="6 7">LBB-42</strain>
    </source>
</reference>
<evidence type="ECO:0000256" key="4">
    <source>
        <dbReference type="SAM" id="Phobius"/>
    </source>
</evidence>
<feature type="domain" description="AAA" evidence="5">
    <location>
        <begin position="14"/>
        <end position="183"/>
    </location>
</feature>
<keyword evidence="4" id="KW-1133">Transmembrane helix</keyword>
<comment type="function">
    <text evidence="1">Involved in chromosome partition. Localize to both poles of the predivisional cell following completion of DNA replication.</text>
</comment>
<evidence type="ECO:0000256" key="3">
    <source>
        <dbReference type="SAM" id="MobiDB-lite"/>
    </source>
</evidence>
<dbReference type="FunFam" id="3.40.50.300:FF:000285">
    <property type="entry name" value="Sporulation initiation inhibitor Soj"/>
    <property type="match status" value="1"/>
</dbReference>
<keyword evidence="7" id="KW-1185">Reference proteome</keyword>
<comment type="caution">
    <text evidence="6">The sequence shown here is derived from an EMBL/GenBank/DDBJ whole genome shotgun (WGS) entry which is preliminary data.</text>
</comment>
<name>A0A364NYV1_9PROT</name>
<keyword evidence="4" id="KW-0812">Transmembrane</keyword>
<evidence type="ECO:0000256" key="1">
    <source>
        <dbReference type="ARBA" id="ARBA00057242"/>
    </source>
</evidence>
<evidence type="ECO:0000259" key="5">
    <source>
        <dbReference type="Pfam" id="PF13614"/>
    </source>
</evidence>
<evidence type="ECO:0000313" key="6">
    <source>
        <dbReference type="EMBL" id="RAU22258.1"/>
    </source>
</evidence>
<keyword evidence="4" id="KW-0472">Membrane</keyword>
<dbReference type="RefSeq" id="WP_112143890.1">
    <property type="nucleotide sequence ID" value="NZ_PGTO01000005.1"/>
</dbReference>
<dbReference type="AlphaFoldDB" id="A0A364NYV1"/>
<evidence type="ECO:0000256" key="2">
    <source>
        <dbReference type="ARBA" id="ARBA00074747"/>
    </source>
</evidence>
<dbReference type="Gene3D" id="3.40.50.300">
    <property type="entry name" value="P-loop containing nucleotide triphosphate hydrolases"/>
    <property type="match status" value="1"/>
</dbReference>
<dbReference type="Proteomes" id="UP000251075">
    <property type="component" value="Unassembled WGS sequence"/>
</dbReference>
<dbReference type="Pfam" id="PF13614">
    <property type="entry name" value="AAA_31"/>
    <property type="match status" value="1"/>
</dbReference>
<organism evidence="6 7">
    <name type="scientific">Paramagnetospirillum kuznetsovii</name>
    <dbReference type="NCBI Taxonomy" id="2053833"/>
    <lineage>
        <taxon>Bacteria</taxon>
        <taxon>Pseudomonadati</taxon>
        <taxon>Pseudomonadota</taxon>
        <taxon>Alphaproteobacteria</taxon>
        <taxon>Rhodospirillales</taxon>
        <taxon>Magnetospirillaceae</taxon>
        <taxon>Paramagnetospirillum</taxon>
    </lineage>
</organism>
<protein>
    <recommendedName>
        <fullName evidence="2">Chromosome partitioning protein ParA</fullName>
    </recommendedName>
</protein>
<evidence type="ECO:0000313" key="7">
    <source>
        <dbReference type="Proteomes" id="UP000251075"/>
    </source>
</evidence>
<proteinExistence type="predicted"/>
<accession>A0A364NYV1</accession>
<dbReference type="PANTHER" id="PTHR13696:SF52">
    <property type="entry name" value="PARA FAMILY PROTEIN CT_582"/>
    <property type="match status" value="1"/>
</dbReference>
<dbReference type="InterPro" id="IPR027417">
    <property type="entry name" value="P-loop_NTPase"/>
</dbReference>
<feature type="region of interest" description="Disordered" evidence="3">
    <location>
        <begin position="305"/>
        <end position="333"/>
    </location>
</feature>
<gene>
    <name evidence="6" type="ORF">CU669_09025</name>
</gene>
<dbReference type="SUPFAM" id="SSF52540">
    <property type="entry name" value="P-loop containing nucleoside triphosphate hydrolases"/>
    <property type="match status" value="1"/>
</dbReference>
<dbReference type="CDD" id="cd02042">
    <property type="entry name" value="ParAB_family"/>
    <property type="match status" value="1"/>
</dbReference>
<dbReference type="InterPro" id="IPR050678">
    <property type="entry name" value="DNA_Partitioning_ATPase"/>
</dbReference>
<dbReference type="PANTHER" id="PTHR13696">
    <property type="entry name" value="P-LOOP CONTAINING NUCLEOSIDE TRIPHOSPHATE HYDROLASE"/>
    <property type="match status" value="1"/>
</dbReference>
<sequence>MAKALLPDAPPPVMVAVFNQKGGVAKTTTACNLAVCLTAFGYRVLLVDLDTQGNATGSFGVSPLPPSGAFEVITGRAKVEEVALDTVYEGLWLLPATTSLRDNDHLLTHAGRRRGLLETRLAHTGVDVVVVDCPPALAAATATALASASAVLMPVRPDPFAHEGLVNTWYEIKRIREAINMHLGVAGVLLTMAGSEPTGDDVTRVIRAEFGEQVYGVEISTDPKVAEAAQMGLPVVVLDPDGLAGRAYVEATEELLIRLSRQQRAETRLRPAASAVEALNRLREWRATTHASLLRMPAQAEGWAKGHRAKADDDDDVDSFYTPETPAPHARGNGRLRGMLLLLTALIAGMALEAATGLLRHLMG</sequence>
<feature type="transmembrane region" description="Helical" evidence="4">
    <location>
        <begin position="339"/>
        <end position="359"/>
    </location>
</feature>
<dbReference type="OrthoDB" id="9804460at2"/>
<dbReference type="EMBL" id="PGTO01000005">
    <property type="protein sequence ID" value="RAU22258.1"/>
    <property type="molecule type" value="Genomic_DNA"/>
</dbReference>
<dbReference type="InterPro" id="IPR025669">
    <property type="entry name" value="AAA_dom"/>
</dbReference>